<keyword evidence="3" id="KW-0560">Oxidoreductase</keyword>
<dbReference type="SUPFAM" id="SSF51679">
    <property type="entry name" value="Bacterial luciferase-like"/>
    <property type="match status" value="1"/>
</dbReference>
<gene>
    <name evidence="6" type="ordered locus">AMED_7342</name>
</gene>
<dbReference type="eggNOG" id="COG2141">
    <property type="taxonomic scope" value="Bacteria"/>
</dbReference>
<name>A0A0H3DEC3_AMYMU</name>
<dbReference type="HOGENOM" id="CLU_027853_6_2_11"/>
<dbReference type="Proteomes" id="UP000000328">
    <property type="component" value="Chromosome"/>
</dbReference>
<dbReference type="OrthoDB" id="4029802at2"/>
<dbReference type="GO" id="GO:0008726">
    <property type="term" value="F:alkanesulfonate monooxygenase activity"/>
    <property type="evidence" value="ECO:0007669"/>
    <property type="project" value="TreeGrafter"/>
</dbReference>
<evidence type="ECO:0000256" key="3">
    <source>
        <dbReference type="ARBA" id="ARBA00023002"/>
    </source>
</evidence>
<dbReference type="EMBL" id="CP002000">
    <property type="protein sequence ID" value="ADJ49056.1"/>
    <property type="molecule type" value="Genomic_DNA"/>
</dbReference>
<dbReference type="PANTHER" id="PTHR42847:SF8">
    <property type="entry name" value="CONSERVED PROTEIN"/>
    <property type="match status" value="1"/>
</dbReference>
<keyword evidence="4" id="KW-0503">Monooxygenase</keyword>
<dbReference type="Gene3D" id="3.20.20.30">
    <property type="entry name" value="Luciferase-like domain"/>
    <property type="match status" value="1"/>
</dbReference>
<dbReference type="InterPro" id="IPR036661">
    <property type="entry name" value="Luciferase-like_sf"/>
</dbReference>
<evidence type="ECO:0000313" key="7">
    <source>
        <dbReference type="Proteomes" id="UP000000328"/>
    </source>
</evidence>
<dbReference type="Pfam" id="PF00296">
    <property type="entry name" value="Bac_luciferase"/>
    <property type="match status" value="1"/>
</dbReference>
<evidence type="ECO:0000256" key="2">
    <source>
        <dbReference type="ARBA" id="ARBA00022643"/>
    </source>
</evidence>
<proteinExistence type="predicted"/>
<evidence type="ECO:0000256" key="1">
    <source>
        <dbReference type="ARBA" id="ARBA00022630"/>
    </source>
</evidence>
<dbReference type="PANTHER" id="PTHR42847">
    <property type="entry name" value="ALKANESULFONATE MONOOXYGENASE"/>
    <property type="match status" value="1"/>
</dbReference>
<reference evidence="6 7" key="1">
    <citation type="journal article" date="2010" name="Cell Res.">
        <title>Complete genome sequence of the rifamycin SV-producing Amycolatopsis mediterranei U32 revealed its genetic characteristics in phylogeny and metabolism.</title>
        <authorList>
            <person name="Zhao W."/>
            <person name="Zhong Y."/>
            <person name="Yuan H."/>
            <person name="Wang J."/>
            <person name="Zheng H."/>
            <person name="Wang Y."/>
            <person name="Cen X."/>
            <person name="Xu F."/>
            <person name="Bai J."/>
            <person name="Han X."/>
            <person name="Lu G."/>
            <person name="Zhu Y."/>
            <person name="Shao Z."/>
            <person name="Yan H."/>
            <person name="Li C."/>
            <person name="Peng N."/>
            <person name="Zhang Z."/>
            <person name="Zhang Y."/>
            <person name="Lin W."/>
            <person name="Fan Y."/>
            <person name="Qin Z."/>
            <person name="Hu Y."/>
            <person name="Zhu B."/>
            <person name="Wang S."/>
            <person name="Ding X."/>
            <person name="Zhao G.P."/>
        </authorList>
    </citation>
    <scope>NUCLEOTIDE SEQUENCE [LARGE SCALE GENOMIC DNA]</scope>
    <source>
        <strain evidence="7">U-32</strain>
    </source>
</reference>
<dbReference type="InterPro" id="IPR019952">
    <property type="entry name" value="F420_OxRdatse_Rv1855c_pred"/>
</dbReference>
<sequence>MFLPQGFSLELAGMQDPAEAYQALTRVAKAADENGYETVWVADHLHNAMNTQHMLFECWTTTTALLTATERVRVGTMVTGNGYRNPALQAKMASTLDVISGGRFTFGIGAGWWEPDYLGYGYEYPDAAERLRRLDEALQVILAMWTQEEAKFDGKYYQVNSAINQPKGIQQPHIPLLIAGGGEKVTLKLVAKYGDQCNVAGDPALLAHKFEVLKNHCTAVGRDFDSIHKTSLTLCIIADTDEEAAQQVPPWAPSVFPGDVAEYGLIGTIDTVRDRLAAYEAAGVDELVITFVDALELTTIQRYAQEFLQ</sequence>
<dbReference type="AlphaFoldDB" id="A0A0H3DEC3"/>
<protein>
    <submittedName>
        <fullName evidence="6">Luciferase-like protein</fullName>
    </submittedName>
</protein>
<feature type="domain" description="Luciferase-like" evidence="5">
    <location>
        <begin position="13"/>
        <end position="248"/>
    </location>
</feature>
<dbReference type="GO" id="GO:0046306">
    <property type="term" value="P:alkanesulfonate catabolic process"/>
    <property type="evidence" value="ECO:0007669"/>
    <property type="project" value="TreeGrafter"/>
</dbReference>
<evidence type="ECO:0000259" key="5">
    <source>
        <dbReference type="Pfam" id="PF00296"/>
    </source>
</evidence>
<dbReference type="InterPro" id="IPR011251">
    <property type="entry name" value="Luciferase-like_dom"/>
</dbReference>
<evidence type="ECO:0000256" key="4">
    <source>
        <dbReference type="ARBA" id="ARBA00023033"/>
    </source>
</evidence>
<dbReference type="NCBIfam" id="TIGR03560">
    <property type="entry name" value="F420_Rv1855c"/>
    <property type="match status" value="1"/>
</dbReference>
<dbReference type="PATRIC" id="fig|749927.5.peg.7635"/>
<keyword evidence="2" id="KW-0288">FMN</keyword>
<organism evidence="6 7">
    <name type="scientific">Amycolatopsis mediterranei (strain U-32)</name>
    <dbReference type="NCBI Taxonomy" id="749927"/>
    <lineage>
        <taxon>Bacteria</taxon>
        <taxon>Bacillati</taxon>
        <taxon>Actinomycetota</taxon>
        <taxon>Actinomycetes</taxon>
        <taxon>Pseudonocardiales</taxon>
        <taxon>Pseudonocardiaceae</taxon>
        <taxon>Amycolatopsis</taxon>
    </lineage>
</organism>
<dbReference type="KEGG" id="amd:AMED_7342"/>
<accession>A0A0H3DEC3</accession>
<keyword evidence="1" id="KW-0285">Flavoprotein</keyword>
<dbReference type="InterPro" id="IPR050172">
    <property type="entry name" value="SsuD_RutA_monooxygenase"/>
</dbReference>
<evidence type="ECO:0000313" key="6">
    <source>
        <dbReference type="EMBL" id="ADJ49056.1"/>
    </source>
</evidence>